<accession>A0AAJ6AJA8</accession>
<proteinExistence type="predicted"/>
<evidence type="ECO:0008006" key="3">
    <source>
        <dbReference type="Google" id="ProtNLM"/>
    </source>
</evidence>
<protein>
    <recommendedName>
        <fullName evidence="3">TIGR03089 family protein</fullName>
    </recommendedName>
</protein>
<sequence length="277" mass="29723">MVSITSLFSSGSIPGDPLGDQDDLFAELAHRPTPVIVDYATSATPDPGPDSSANSKTVRTELSGTVAMNWVHKVANLLSATGCDDPHHTCVIDLPVDWLTTCLVFGALFHQRHVTLAYPAPIDHGVLGESAETGDQPDLVITDRPQRWLDTSAEIFVVGASADDDPSLISVDQEVLAQPDQPTYPPQNILSAWQPPMDPVALSRELSQAGLSSRVELVTGGVLIATDGLRCSRQLVEAILHAWSHHGVVVLLGLSSLQAPEDQRLVNQILAEQRLSR</sequence>
<gene>
    <name evidence="1" type="ORF">QDX21_06025</name>
</gene>
<dbReference type="RefSeq" id="WP_148707515.1">
    <property type="nucleotide sequence ID" value="NZ_CP122566.1"/>
</dbReference>
<keyword evidence="2" id="KW-1185">Reference proteome</keyword>
<name>A0AAJ6AJA8_9MICC</name>
<dbReference type="EMBL" id="CP122566">
    <property type="protein sequence ID" value="WGH94340.1"/>
    <property type="molecule type" value="Genomic_DNA"/>
</dbReference>
<organism evidence="1 2">
    <name type="scientific">Auritidibacter ignavus</name>
    <dbReference type="NCBI Taxonomy" id="678932"/>
    <lineage>
        <taxon>Bacteria</taxon>
        <taxon>Bacillati</taxon>
        <taxon>Actinomycetota</taxon>
        <taxon>Actinomycetes</taxon>
        <taxon>Micrococcales</taxon>
        <taxon>Micrococcaceae</taxon>
        <taxon>Auritidibacter</taxon>
    </lineage>
</organism>
<dbReference type="AlphaFoldDB" id="A0AAJ6AJA8"/>
<evidence type="ECO:0000313" key="1">
    <source>
        <dbReference type="EMBL" id="WGH94340.1"/>
    </source>
</evidence>
<evidence type="ECO:0000313" key="2">
    <source>
        <dbReference type="Proteomes" id="UP001224674"/>
    </source>
</evidence>
<reference evidence="1 2" key="1">
    <citation type="submission" date="2023-03" db="EMBL/GenBank/DDBJ databases">
        <title>Complete genome sequences of several Auritidibacter ignavus strains isolated from ear infections.</title>
        <authorList>
            <person name="Baehr T."/>
            <person name="Baumhoegger A.M."/>
        </authorList>
    </citation>
    <scope>NUCLEOTIDE SEQUENCE [LARGE SCALE GENOMIC DNA]</scope>
    <source>
        <strain evidence="1 2">BABAE-6</strain>
    </source>
</reference>
<dbReference type="Proteomes" id="UP001224674">
    <property type="component" value="Chromosome"/>
</dbReference>